<comment type="caution">
    <text evidence="1">The sequence shown here is derived from an EMBL/GenBank/DDBJ whole genome shotgun (WGS) entry which is preliminary data.</text>
</comment>
<evidence type="ECO:0000313" key="2">
    <source>
        <dbReference type="Proteomes" id="UP001163324"/>
    </source>
</evidence>
<reference evidence="1" key="1">
    <citation type="submission" date="2022-10" db="EMBL/GenBank/DDBJ databases">
        <title>Complete Genome of Trichothecium roseum strain YXFP-22015, a Plant Pathogen Isolated from Citrus.</title>
        <authorList>
            <person name="Wang Y."/>
            <person name="Zhu L."/>
        </authorList>
    </citation>
    <scope>NUCLEOTIDE SEQUENCE</scope>
    <source>
        <strain evidence="1">YXFP-22015</strain>
    </source>
</reference>
<gene>
    <name evidence="1" type="ORF">N3K66_007187</name>
</gene>
<evidence type="ECO:0000313" key="1">
    <source>
        <dbReference type="EMBL" id="KAI9897331.1"/>
    </source>
</evidence>
<proteinExistence type="predicted"/>
<name>A0ACC0UUJ5_9HYPO</name>
<dbReference type="Proteomes" id="UP001163324">
    <property type="component" value="Chromosome 7"/>
</dbReference>
<protein>
    <submittedName>
        <fullName evidence="1">Uncharacterized protein</fullName>
    </submittedName>
</protein>
<organism evidence="1 2">
    <name type="scientific">Trichothecium roseum</name>
    <dbReference type="NCBI Taxonomy" id="47278"/>
    <lineage>
        <taxon>Eukaryota</taxon>
        <taxon>Fungi</taxon>
        <taxon>Dikarya</taxon>
        <taxon>Ascomycota</taxon>
        <taxon>Pezizomycotina</taxon>
        <taxon>Sordariomycetes</taxon>
        <taxon>Hypocreomycetidae</taxon>
        <taxon>Hypocreales</taxon>
        <taxon>Hypocreales incertae sedis</taxon>
        <taxon>Trichothecium</taxon>
    </lineage>
</organism>
<sequence length="598" mass="62852">MKATSPASLAITASLLASGSAEHGPGTRSNCKASPGSPAWPSAAEWAALNETLGGQLIRPAPPGGVCHRGAPNYDADACPAVREGWKTYDFHAADPVSNMWDNWNNYTCLPSPANGTCSGHGYPAFVVNATTAEHVQEGVNFARENNVRLIVKSSGHDFLGRSVAPGALSIWVHNLDSVEYHDGSFALAGSDTVVEGDALTAGGGAGMYSLYSAAAAHNTTVVGGGAKSVSVGGYITGGGHSLLSPKYGLAADNVLQMDVVTPDGELLTVNEDNHPDLFWALRGGGGSTFGVVTSVTVKAHPSPRMQHITYVAGINSSSPDTDDVVGWLLSQVPTMMDDGLFGYNWVSFGGAMPVPVPGVPENMAGMLGSIVLYDRDAEDAWAWMSGLNDTLSSKWPGAMVGGGVISYDSWIDWFDVNYDAGSAGGGGSLISRLVGRETYEGDREALIEAYKSACELTGTATVYTIAGKGVQEAQPRGGGNAVNPGWRNALVHSLTTGLQYPFEPAKNKEIVEALDAAWDPLRAITPGMGAYLNEASRFDKNPHETYWGANYARLREIKRRVDPGDVFWCDLCVGSERLAESGDGRVCAVDKGGKLEL</sequence>
<keyword evidence="2" id="KW-1185">Reference proteome</keyword>
<accession>A0ACC0UUJ5</accession>
<dbReference type="EMBL" id="CM047946">
    <property type="protein sequence ID" value="KAI9897331.1"/>
    <property type="molecule type" value="Genomic_DNA"/>
</dbReference>